<reference evidence="1 2" key="1">
    <citation type="submission" date="2024-10" db="EMBL/GenBank/DDBJ databases">
        <title>The Natural Products Discovery Center: Release of the First 8490 Sequenced Strains for Exploring Actinobacteria Biosynthetic Diversity.</title>
        <authorList>
            <person name="Kalkreuter E."/>
            <person name="Kautsar S.A."/>
            <person name="Yang D."/>
            <person name="Bader C.D."/>
            <person name="Teijaro C.N."/>
            <person name="Fluegel L."/>
            <person name="Davis C.M."/>
            <person name="Simpson J.R."/>
            <person name="Lauterbach L."/>
            <person name="Steele A.D."/>
            <person name="Gui C."/>
            <person name="Meng S."/>
            <person name="Li G."/>
            <person name="Viehrig K."/>
            <person name="Ye F."/>
            <person name="Su P."/>
            <person name="Kiefer A.F."/>
            <person name="Nichols A."/>
            <person name="Cepeda A.J."/>
            <person name="Yan W."/>
            <person name="Fan B."/>
            <person name="Jiang Y."/>
            <person name="Adhikari A."/>
            <person name="Zheng C.-J."/>
            <person name="Schuster L."/>
            <person name="Cowan T.M."/>
            <person name="Smanski M.J."/>
            <person name="Chevrette M.G."/>
            <person name="De Carvalho L.P.S."/>
            <person name="Shen B."/>
        </authorList>
    </citation>
    <scope>NUCLEOTIDE SEQUENCE [LARGE SCALE GENOMIC DNA]</scope>
    <source>
        <strain evidence="1 2">NPDC001390</strain>
    </source>
</reference>
<dbReference type="InterPro" id="IPR027417">
    <property type="entry name" value="P-loop_NTPase"/>
</dbReference>
<evidence type="ECO:0000313" key="1">
    <source>
        <dbReference type="EMBL" id="MFF4525562.1"/>
    </source>
</evidence>
<accession>A0ABW6UQ31</accession>
<proteinExistence type="predicted"/>
<organism evidence="1 2">
    <name type="scientific">Streptomyces bluensis</name>
    <dbReference type="NCBI Taxonomy" id="33897"/>
    <lineage>
        <taxon>Bacteria</taxon>
        <taxon>Bacillati</taxon>
        <taxon>Actinomycetota</taxon>
        <taxon>Actinomycetes</taxon>
        <taxon>Kitasatosporales</taxon>
        <taxon>Streptomycetaceae</taxon>
        <taxon>Streptomyces</taxon>
    </lineage>
</organism>
<evidence type="ECO:0000313" key="2">
    <source>
        <dbReference type="Proteomes" id="UP001602058"/>
    </source>
</evidence>
<sequence>MLSEDAELEILDWLLAPPRTAPMLSLRGSPGVGKSALLTGLHEDLPDSLLLDCRGLTADEVLDRLLTHFGLKVRWRPLRDPLEDALAEMRRGGIVLLANVQWAGRLFSSPDEAYDIQRVAAQFSRRGQGHVLPILELGGPGRADGTDEILLEAEVEGPDPADLLMGHRALRALAAAELREIPLQVWAFLDTALGGRSTEDDLRNSGQGLSTVLRLEPDRDGATTVKLSTDALKLLLREAAPLSRAEQQSLTNALLAEARRTTEGTADPRIVAYANRALAVHAALSGTLPQLIDDEPLLAALADRVSLQQAIRLAWPEGPPVGGVAGDAHYLDGDGVTPDSQREWLAWLHWAAVNRGRRDWADALENASPVPLAWRTAWSKWRPYGVLGDRPELAGSVDGVDIGTYAGIPVAASQCDGFFDKEDEYDIELGDTEALERVWRLSDGRELLAPRVVQQFINSEGAVERTAGSALETRRHIRSSDPAQPEWPGRLLPDCEAEAVDGDRWVAYGPRGLYTFDVLRPEELTPRTGPWRRSLVPSFRSTAVWPMPASVSGQREALTEWFATAFGDRALRRLPVAALPAALSEPEAVALLSEVGFPQLDGSAPAFLTTVAVDEAGLTPVERSESSEPAYLLGHWLTEPIILEGRSGRVLLASVAGTELLGSSLSQFMTLVGLYRLLTFSGFPRGSAEKSDAHWSVKAWAKEIDPEAAASPNWQAALGGYLDDPESL</sequence>
<comment type="caution">
    <text evidence="1">The sequence shown here is derived from an EMBL/GenBank/DDBJ whole genome shotgun (WGS) entry which is preliminary data.</text>
</comment>
<dbReference type="RefSeq" id="WP_387890828.1">
    <property type="nucleotide sequence ID" value="NZ_JBIAWJ010000019.1"/>
</dbReference>
<dbReference type="InterPro" id="IPR025851">
    <property type="entry name" value="SUKH-4"/>
</dbReference>
<dbReference type="Proteomes" id="UP001602058">
    <property type="component" value="Unassembled WGS sequence"/>
</dbReference>
<dbReference type="EMBL" id="JBIAWJ010000019">
    <property type="protein sequence ID" value="MFF4525562.1"/>
    <property type="molecule type" value="Genomic_DNA"/>
</dbReference>
<protein>
    <submittedName>
        <fullName evidence="1">SUKH-4 family immunity protein</fullName>
    </submittedName>
</protein>
<dbReference type="Pfam" id="PF14435">
    <property type="entry name" value="SUKH-4"/>
    <property type="match status" value="1"/>
</dbReference>
<name>A0ABW6UQ31_9ACTN</name>
<keyword evidence="2" id="KW-1185">Reference proteome</keyword>
<gene>
    <name evidence="1" type="ORF">ACFY1D_29670</name>
</gene>
<dbReference type="SUPFAM" id="SSF52540">
    <property type="entry name" value="P-loop containing nucleoside triphosphate hydrolases"/>
    <property type="match status" value="1"/>
</dbReference>